<gene>
    <name evidence="1" type="ORF">EVJ58_g3469</name>
</gene>
<evidence type="ECO:0000313" key="2">
    <source>
        <dbReference type="Proteomes" id="UP000298390"/>
    </source>
</evidence>
<accession>A0A4Y9YM82</accession>
<name>A0A4Y9YM82_9APHY</name>
<protein>
    <submittedName>
        <fullName evidence="1">Uncharacterized protein</fullName>
    </submittedName>
</protein>
<dbReference type="EMBL" id="SEKV01000143">
    <property type="protein sequence ID" value="TFY63050.1"/>
    <property type="molecule type" value="Genomic_DNA"/>
</dbReference>
<sequence>MQKILEERGIQTIGLRAQCPDFHCKPPAENCCMRRILYNQPDFRDVESILEARCSERGFQVLFLPKFHCELNPIEQCWGFAKREYRKCPASTLEADLERNTVAALGAVPLVSIPRFFVRSQRFMDAYRRGLSGKQAAWASKKYRGHRVLPHNILDELEEAGVERE</sequence>
<organism evidence="1 2">
    <name type="scientific">Rhodofomes roseus</name>
    <dbReference type="NCBI Taxonomy" id="34475"/>
    <lineage>
        <taxon>Eukaryota</taxon>
        <taxon>Fungi</taxon>
        <taxon>Dikarya</taxon>
        <taxon>Basidiomycota</taxon>
        <taxon>Agaricomycotina</taxon>
        <taxon>Agaricomycetes</taxon>
        <taxon>Polyporales</taxon>
        <taxon>Rhodofomes</taxon>
    </lineage>
</organism>
<evidence type="ECO:0000313" key="1">
    <source>
        <dbReference type="EMBL" id="TFY63050.1"/>
    </source>
</evidence>
<proteinExistence type="predicted"/>
<dbReference type="Gene3D" id="3.30.420.10">
    <property type="entry name" value="Ribonuclease H-like superfamily/Ribonuclease H"/>
    <property type="match status" value="1"/>
</dbReference>
<dbReference type="GO" id="GO:0003676">
    <property type="term" value="F:nucleic acid binding"/>
    <property type="evidence" value="ECO:0007669"/>
    <property type="project" value="InterPro"/>
</dbReference>
<dbReference type="STRING" id="34475.A0A4Y9YM82"/>
<dbReference type="InterPro" id="IPR036397">
    <property type="entry name" value="RNaseH_sf"/>
</dbReference>
<dbReference type="PANTHER" id="PTHR35871">
    <property type="entry name" value="EXPRESSED PROTEIN"/>
    <property type="match status" value="1"/>
</dbReference>
<dbReference type="PANTHER" id="PTHR35871:SF1">
    <property type="entry name" value="CXC1-LIKE CYSTEINE CLUSTER ASSOCIATED WITH KDZ TRANSPOSASES DOMAIN-CONTAINING PROTEIN"/>
    <property type="match status" value="1"/>
</dbReference>
<comment type="caution">
    <text evidence="1">The sequence shown here is derived from an EMBL/GenBank/DDBJ whole genome shotgun (WGS) entry which is preliminary data.</text>
</comment>
<dbReference type="AlphaFoldDB" id="A0A4Y9YM82"/>
<dbReference type="Proteomes" id="UP000298390">
    <property type="component" value="Unassembled WGS sequence"/>
</dbReference>
<reference evidence="1 2" key="1">
    <citation type="submission" date="2019-01" db="EMBL/GenBank/DDBJ databases">
        <title>Genome sequencing of the rare red list fungi Fomitopsis rosea.</title>
        <authorList>
            <person name="Buettner E."/>
            <person name="Kellner H."/>
        </authorList>
    </citation>
    <scope>NUCLEOTIDE SEQUENCE [LARGE SCALE GENOMIC DNA]</scope>
    <source>
        <strain evidence="1 2">DSM 105464</strain>
    </source>
</reference>